<dbReference type="InterPro" id="IPR051844">
    <property type="entry name" value="USH2_Complex_Protein"/>
</dbReference>
<evidence type="ECO:0000256" key="3">
    <source>
        <dbReference type="ARBA" id="ARBA00023273"/>
    </source>
</evidence>
<dbReference type="InterPro" id="IPR001478">
    <property type="entry name" value="PDZ"/>
</dbReference>
<evidence type="ECO:0000256" key="5">
    <source>
        <dbReference type="SAM" id="MobiDB-lite"/>
    </source>
</evidence>
<sequence length="345" mass="38296">MNVRVLIENDEERSNSVPRLVGDLRSVINTPKRYPLFREVGDGIRLIRLQHFGNGGIGFSIRGVLPAAGDEILSINGLYLAEATHEEVVNILRSCKNMLLKVRGLLKKSVRNGIPGKEGLFVISVTSGSLADKTGVRIGDQIVAVNGKNIMKLRYSEEAEVFIMAEIAKQQEDKVPEFAVKTQLLKRKAEEKEKLEKAKEQMHFQQLKDDCRMRDESIEAISRTGTETSDEGTNAFLPSSEKQQPPLEEVTLDNHKTTGLSNNIQSVILGPSTSQHNETVLVEIHPTPAKINNPKDDVLEGREVHFLTIEKVLELGLELEERNDGIFVKDVLEHGSVAAHGEAKV</sequence>
<dbReference type="SUPFAM" id="SSF50156">
    <property type="entry name" value="PDZ domain-like"/>
    <property type="match status" value="2"/>
</dbReference>
<dbReference type="SMART" id="SM00228">
    <property type="entry name" value="PDZ"/>
    <property type="match status" value="2"/>
</dbReference>
<keyword evidence="2" id="KW-0677">Repeat</keyword>
<dbReference type="Proteomes" id="UP001249851">
    <property type="component" value="Unassembled WGS sequence"/>
</dbReference>
<evidence type="ECO:0000259" key="6">
    <source>
        <dbReference type="PROSITE" id="PS50106"/>
    </source>
</evidence>
<name>A0AAD9VCC2_ACRCE</name>
<comment type="subcellular location">
    <subcellularLocation>
        <location evidence="1">Cell projection</location>
    </subcellularLocation>
</comment>
<reference evidence="7" key="1">
    <citation type="journal article" date="2023" name="G3 (Bethesda)">
        <title>Whole genome assembly and annotation of the endangered Caribbean coral Acropora cervicornis.</title>
        <authorList>
            <person name="Selwyn J.D."/>
            <person name="Vollmer S.V."/>
        </authorList>
    </citation>
    <scope>NUCLEOTIDE SEQUENCE</scope>
    <source>
        <strain evidence="7">K2</strain>
    </source>
</reference>
<dbReference type="GO" id="GO:0042995">
    <property type="term" value="C:cell projection"/>
    <property type="evidence" value="ECO:0007669"/>
    <property type="project" value="UniProtKB-SubCell"/>
</dbReference>
<feature type="coiled-coil region" evidence="4">
    <location>
        <begin position="181"/>
        <end position="208"/>
    </location>
</feature>
<feature type="domain" description="PDZ" evidence="6">
    <location>
        <begin position="88"/>
        <end position="162"/>
    </location>
</feature>
<evidence type="ECO:0000256" key="2">
    <source>
        <dbReference type="ARBA" id="ARBA00022737"/>
    </source>
</evidence>
<dbReference type="AlphaFoldDB" id="A0AAD9VCC2"/>
<keyword evidence="4" id="KW-0175">Coiled coil</keyword>
<dbReference type="PANTHER" id="PTHR23116">
    <property type="entry name" value="PDZ DOMAIN CONTAINING WHIRLIN AND HARMONIN-RELATED"/>
    <property type="match status" value="1"/>
</dbReference>
<dbReference type="Pfam" id="PF00595">
    <property type="entry name" value="PDZ"/>
    <property type="match status" value="1"/>
</dbReference>
<comment type="caution">
    <text evidence="7">The sequence shown here is derived from an EMBL/GenBank/DDBJ whole genome shotgun (WGS) entry which is preliminary data.</text>
</comment>
<keyword evidence="8" id="KW-1185">Reference proteome</keyword>
<protein>
    <submittedName>
        <fullName evidence="7">Harmonin</fullName>
    </submittedName>
</protein>
<evidence type="ECO:0000256" key="4">
    <source>
        <dbReference type="SAM" id="Coils"/>
    </source>
</evidence>
<gene>
    <name evidence="7" type="ORF">P5673_006140</name>
</gene>
<dbReference type="Gene3D" id="2.30.42.10">
    <property type="match status" value="2"/>
</dbReference>
<feature type="region of interest" description="Disordered" evidence="5">
    <location>
        <begin position="223"/>
        <end position="244"/>
    </location>
</feature>
<organism evidence="7 8">
    <name type="scientific">Acropora cervicornis</name>
    <name type="common">Staghorn coral</name>
    <dbReference type="NCBI Taxonomy" id="6130"/>
    <lineage>
        <taxon>Eukaryota</taxon>
        <taxon>Metazoa</taxon>
        <taxon>Cnidaria</taxon>
        <taxon>Anthozoa</taxon>
        <taxon>Hexacorallia</taxon>
        <taxon>Scleractinia</taxon>
        <taxon>Astrocoeniina</taxon>
        <taxon>Acroporidae</taxon>
        <taxon>Acropora</taxon>
    </lineage>
</organism>
<dbReference type="InterPro" id="IPR036034">
    <property type="entry name" value="PDZ_sf"/>
</dbReference>
<proteinExistence type="predicted"/>
<evidence type="ECO:0000313" key="8">
    <source>
        <dbReference type="Proteomes" id="UP001249851"/>
    </source>
</evidence>
<reference evidence="7" key="2">
    <citation type="journal article" date="2023" name="Science">
        <title>Genomic signatures of disease resistance in endangered staghorn corals.</title>
        <authorList>
            <person name="Vollmer S.V."/>
            <person name="Selwyn J.D."/>
            <person name="Despard B.A."/>
            <person name="Roesel C.L."/>
        </authorList>
    </citation>
    <scope>NUCLEOTIDE SEQUENCE</scope>
    <source>
        <strain evidence="7">K2</strain>
    </source>
</reference>
<evidence type="ECO:0000313" key="7">
    <source>
        <dbReference type="EMBL" id="KAK2569236.1"/>
    </source>
</evidence>
<accession>A0AAD9VCC2</accession>
<evidence type="ECO:0000256" key="1">
    <source>
        <dbReference type="ARBA" id="ARBA00004316"/>
    </source>
</evidence>
<dbReference type="PANTHER" id="PTHR23116:SF29">
    <property type="entry name" value="PDZ DOMAIN-CONTAINING PROTEIN 7"/>
    <property type="match status" value="1"/>
</dbReference>
<dbReference type="EMBL" id="JARQWQ010000010">
    <property type="protein sequence ID" value="KAK2569236.1"/>
    <property type="molecule type" value="Genomic_DNA"/>
</dbReference>
<dbReference type="GO" id="GO:0005886">
    <property type="term" value="C:plasma membrane"/>
    <property type="evidence" value="ECO:0007669"/>
    <property type="project" value="TreeGrafter"/>
</dbReference>
<keyword evidence="3" id="KW-0966">Cell projection</keyword>
<dbReference type="PROSITE" id="PS50106">
    <property type="entry name" value="PDZ"/>
    <property type="match status" value="1"/>
</dbReference>